<keyword evidence="3" id="KW-0223">Dioxygenase</keyword>
<accession>A0A6I4SYC5</accession>
<dbReference type="OrthoDB" id="7209371at2"/>
<dbReference type="Gene3D" id="3.60.130.10">
    <property type="entry name" value="Clavaminate synthase-like"/>
    <property type="match status" value="1"/>
</dbReference>
<evidence type="ECO:0000313" key="8">
    <source>
        <dbReference type="Proteomes" id="UP000433652"/>
    </source>
</evidence>
<keyword evidence="4" id="KW-0560">Oxidoreductase</keyword>
<proteinExistence type="inferred from homology"/>
<dbReference type="GO" id="GO:0046872">
    <property type="term" value="F:metal ion binding"/>
    <property type="evidence" value="ECO:0007669"/>
    <property type="project" value="UniProtKB-KW"/>
</dbReference>
<dbReference type="RefSeq" id="WP_159797714.1">
    <property type="nucleotide sequence ID" value="NZ_WTYM01000058.1"/>
</dbReference>
<feature type="domain" description="TauD/TfdA-like" evidence="6">
    <location>
        <begin position="6"/>
        <end position="280"/>
    </location>
</feature>
<dbReference type="Pfam" id="PF02668">
    <property type="entry name" value="TauD"/>
    <property type="match status" value="1"/>
</dbReference>
<evidence type="ECO:0000256" key="2">
    <source>
        <dbReference type="ARBA" id="ARBA00022723"/>
    </source>
</evidence>
<dbReference type="InterPro" id="IPR051323">
    <property type="entry name" value="AtsK-like"/>
</dbReference>
<evidence type="ECO:0000256" key="3">
    <source>
        <dbReference type="ARBA" id="ARBA00022964"/>
    </source>
</evidence>
<keyword evidence="2" id="KW-0479">Metal-binding</keyword>
<comment type="similarity">
    <text evidence="1">Belongs to the TfdA dioxygenase family.</text>
</comment>
<name>A0A6I4SYC5_9SPHN</name>
<gene>
    <name evidence="7" type="ORF">GRI89_15995</name>
</gene>
<dbReference type="InterPro" id="IPR003819">
    <property type="entry name" value="TauD/TfdA-like"/>
</dbReference>
<comment type="caution">
    <text evidence="7">The sequence shown here is derived from an EMBL/GenBank/DDBJ whole genome shotgun (WGS) entry which is preliminary data.</text>
</comment>
<evidence type="ECO:0000313" key="7">
    <source>
        <dbReference type="EMBL" id="MXO61045.1"/>
    </source>
</evidence>
<evidence type="ECO:0000256" key="4">
    <source>
        <dbReference type="ARBA" id="ARBA00023002"/>
    </source>
</evidence>
<organism evidence="7 8">
    <name type="scientific">Croceibacterium salegens</name>
    <dbReference type="NCBI Taxonomy" id="1737568"/>
    <lineage>
        <taxon>Bacteria</taxon>
        <taxon>Pseudomonadati</taxon>
        <taxon>Pseudomonadota</taxon>
        <taxon>Alphaproteobacteria</taxon>
        <taxon>Sphingomonadales</taxon>
        <taxon>Erythrobacteraceae</taxon>
        <taxon>Croceibacterium</taxon>
    </lineage>
</organism>
<sequence length="298" mass="33582">MALLQARNLTDGFGSEISGLDTRTPMSVKVRDALADLFHRRQALLFRSPVLTPREYVTFIRNFGEPDDSDTSRYHEPIDIDGFKGLRLVSNIEEKGRNVGQFGADEMGWHQDRWTDAAPPPATALHGVEVTRTGGRTGIANLCDAWEAMPAGLKARIEGRSIHFPLKVNDFEGSLDEADIHDETLFRVVPLVQRHAVTGRRFVFLGARRILAYIDTAPRITGLGKAESAELLDTIYDHVARPEFAYLHQWRAGDILLWDNRCCVHRREAFDPAERRLLYGTPIVRSELLWRGQPALAS</sequence>
<protein>
    <recommendedName>
        <fullName evidence="6">TauD/TfdA-like domain-containing protein</fullName>
    </recommendedName>
</protein>
<dbReference type="EMBL" id="WTYM01000058">
    <property type="protein sequence ID" value="MXO61045.1"/>
    <property type="molecule type" value="Genomic_DNA"/>
</dbReference>
<dbReference type="PANTHER" id="PTHR30468">
    <property type="entry name" value="ALPHA-KETOGLUTARATE-DEPENDENT SULFONATE DIOXYGENASE"/>
    <property type="match status" value="1"/>
</dbReference>
<dbReference type="SUPFAM" id="SSF51197">
    <property type="entry name" value="Clavaminate synthase-like"/>
    <property type="match status" value="1"/>
</dbReference>
<dbReference type="AlphaFoldDB" id="A0A6I4SYC5"/>
<reference evidence="7 8" key="1">
    <citation type="submission" date="2019-12" db="EMBL/GenBank/DDBJ databases">
        <title>Genomic-based taxomic classification of the family Erythrobacteraceae.</title>
        <authorList>
            <person name="Xu L."/>
        </authorList>
    </citation>
    <scope>NUCLEOTIDE SEQUENCE [LARGE SCALE GENOMIC DNA]</scope>
    <source>
        <strain evidence="7 8">MCCC 1K01500</strain>
    </source>
</reference>
<dbReference type="InterPro" id="IPR042098">
    <property type="entry name" value="TauD-like_sf"/>
</dbReference>
<dbReference type="GO" id="GO:0000908">
    <property type="term" value="F:taurine dioxygenase activity"/>
    <property type="evidence" value="ECO:0007669"/>
    <property type="project" value="TreeGrafter"/>
</dbReference>
<dbReference type="GO" id="GO:0005737">
    <property type="term" value="C:cytoplasm"/>
    <property type="evidence" value="ECO:0007669"/>
    <property type="project" value="TreeGrafter"/>
</dbReference>
<keyword evidence="8" id="KW-1185">Reference proteome</keyword>
<evidence type="ECO:0000256" key="5">
    <source>
        <dbReference type="ARBA" id="ARBA00023004"/>
    </source>
</evidence>
<dbReference type="PANTHER" id="PTHR30468:SF1">
    <property type="entry name" value="ALPHA-KETOGLUTARATE-DEPENDENT SULFONATE DIOXYGENASE"/>
    <property type="match status" value="1"/>
</dbReference>
<evidence type="ECO:0000256" key="1">
    <source>
        <dbReference type="ARBA" id="ARBA00005896"/>
    </source>
</evidence>
<dbReference type="GO" id="GO:0006790">
    <property type="term" value="P:sulfur compound metabolic process"/>
    <property type="evidence" value="ECO:0007669"/>
    <property type="project" value="TreeGrafter"/>
</dbReference>
<evidence type="ECO:0000259" key="6">
    <source>
        <dbReference type="Pfam" id="PF02668"/>
    </source>
</evidence>
<keyword evidence="5" id="KW-0408">Iron</keyword>
<dbReference type="Proteomes" id="UP000433652">
    <property type="component" value="Unassembled WGS sequence"/>
</dbReference>